<feature type="transmembrane region" description="Helical" evidence="1">
    <location>
        <begin position="55"/>
        <end position="73"/>
    </location>
</feature>
<protein>
    <submittedName>
        <fullName evidence="2">Uncharacterized protein</fullName>
    </submittedName>
</protein>
<keyword evidence="3" id="KW-1185">Reference proteome</keyword>
<dbReference type="STRING" id="1963862.B4O97_10455"/>
<name>A0A1Y1RXT1_9SPIO</name>
<feature type="transmembrane region" description="Helical" evidence="1">
    <location>
        <begin position="234"/>
        <end position="251"/>
    </location>
</feature>
<evidence type="ECO:0000313" key="3">
    <source>
        <dbReference type="Proteomes" id="UP000192343"/>
    </source>
</evidence>
<keyword evidence="1" id="KW-1133">Transmembrane helix</keyword>
<keyword evidence="1" id="KW-0472">Membrane</keyword>
<evidence type="ECO:0000313" key="2">
    <source>
        <dbReference type="EMBL" id="ORC35143.1"/>
    </source>
</evidence>
<accession>A0A1Y1RXT1</accession>
<keyword evidence="1" id="KW-0812">Transmembrane</keyword>
<evidence type="ECO:0000256" key="1">
    <source>
        <dbReference type="SAM" id="Phobius"/>
    </source>
</evidence>
<feature type="transmembrane region" description="Helical" evidence="1">
    <location>
        <begin position="107"/>
        <end position="128"/>
    </location>
</feature>
<proteinExistence type="predicted"/>
<dbReference type="EMBL" id="MWQY01000010">
    <property type="protein sequence ID" value="ORC35143.1"/>
    <property type="molecule type" value="Genomic_DNA"/>
</dbReference>
<organism evidence="2 3">
    <name type="scientific">Marispirochaeta aestuarii</name>
    <dbReference type="NCBI Taxonomy" id="1963862"/>
    <lineage>
        <taxon>Bacteria</taxon>
        <taxon>Pseudomonadati</taxon>
        <taxon>Spirochaetota</taxon>
        <taxon>Spirochaetia</taxon>
        <taxon>Spirochaetales</taxon>
        <taxon>Spirochaetaceae</taxon>
        <taxon>Marispirochaeta</taxon>
    </lineage>
</organism>
<dbReference type="OrthoDB" id="370495at2"/>
<comment type="caution">
    <text evidence="2">The sequence shown here is derived from an EMBL/GenBank/DDBJ whole genome shotgun (WGS) entry which is preliminary data.</text>
</comment>
<reference evidence="2 3" key="1">
    <citation type="submission" date="2017-03" db="EMBL/GenBank/DDBJ databases">
        <title>Draft Genome sequence of Marispirochaeta sp. strain JC444.</title>
        <authorList>
            <person name="Shivani Y."/>
            <person name="Subhash Y."/>
            <person name="Sasikala C."/>
            <person name="Ramana C."/>
        </authorList>
    </citation>
    <scope>NUCLEOTIDE SEQUENCE [LARGE SCALE GENOMIC DNA]</scope>
    <source>
        <strain evidence="2 3">JC444</strain>
    </source>
</reference>
<sequence length="260" mass="29752">MNEYFNIRRFLLLTKREEFMRLHSLVFSALAIAGSVAVLLLLTGFRGGGTEYMNTLFLMFLFAGGALTAAGTFRNMHSRDTCHDWLMLPASTEEKFFSRLLAASAGWWLYINLVFFVGVLVGEILRFLVIGEFRAFFNPLSPVLLRAVHHYIILQSLFFAGGAWFRRHQFLKSVLFLSLLGISLGLFSLIAARIIFGSYFHEAFSFDMSIHVGDRFFGNTLETGELILRIVKTLYLWLTAPFCWLITYLRVREAEVKNAL</sequence>
<dbReference type="RefSeq" id="WP_083050637.1">
    <property type="nucleotide sequence ID" value="NZ_MWQY01000010.1"/>
</dbReference>
<feature type="transmembrane region" description="Helical" evidence="1">
    <location>
        <begin position="174"/>
        <end position="196"/>
    </location>
</feature>
<dbReference type="Proteomes" id="UP000192343">
    <property type="component" value="Unassembled WGS sequence"/>
</dbReference>
<feature type="transmembrane region" description="Helical" evidence="1">
    <location>
        <begin position="148"/>
        <end position="165"/>
    </location>
</feature>
<gene>
    <name evidence="2" type="ORF">B4O97_10455</name>
</gene>
<dbReference type="AlphaFoldDB" id="A0A1Y1RXT1"/>
<feature type="transmembrane region" description="Helical" evidence="1">
    <location>
        <begin position="21"/>
        <end position="43"/>
    </location>
</feature>